<evidence type="ECO:0000313" key="2">
    <source>
        <dbReference type="EMBL" id="SBV98075.1"/>
    </source>
</evidence>
<dbReference type="InterPro" id="IPR029068">
    <property type="entry name" value="Glyas_Bleomycin-R_OHBP_Dase"/>
</dbReference>
<dbReference type="InterPro" id="IPR004360">
    <property type="entry name" value="Glyas_Fos-R_dOase_dom"/>
</dbReference>
<dbReference type="RefSeq" id="WP_296948592.1">
    <property type="nucleotide sequence ID" value="NZ_LT599021.1"/>
</dbReference>
<proteinExistence type="predicted"/>
<dbReference type="PANTHER" id="PTHR36503">
    <property type="entry name" value="BLR2520 PROTEIN"/>
    <property type="match status" value="1"/>
</dbReference>
<dbReference type="SUPFAM" id="SSF54593">
    <property type="entry name" value="Glyoxalase/Bleomycin resistance protein/Dihydroxybiphenyl dioxygenase"/>
    <property type="match status" value="1"/>
</dbReference>
<accession>A0A212JFQ0</accession>
<dbReference type="InterPro" id="IPR037523">
    <property type="entry name" value="VOC_core"/>
</dbReference>
<dbReference type="Gene3D" id="3.10.180.10">
    <property type="entry name" value="2,3-Dihydroxybiphenyl 1,2-Dioxygenase, domain 1"/>
    <property type="match status" value="1"/>
</dbReference>
<dbReference type="EMBL" id="FLUL01000001">
    <property type="protein sequence ID" value="SBV98075.1"/>
    <property type="molecule type" value="Genomic_DNA"/>
</dbReference>
<dbReference type="PANTHER" id="PTHR36503:SF1">
    <property type="entry name" value="BLR2520 PROTEIN"/>
    <property type="match status" value="1"/>
</dbReference>
<dbReference type="AlphaFoldDB" id="A0A212JFQ0"/>
<sequence length="144" mass="16044">MNRINIITLGVKDVQASCAFYKKLGFATPNTEDNPAIVFFNNGGTKLALYPLKMLAEDIDSSATPQLNTGFSGFTLAYNAKSKEEVDAIFADVESFGGKVIKNPQAVFWGGYSGYFRDLDGYYWEVAYAESWQFDENDMLLITE</sequence>
<evidence type="ECO:0000259" key="1">
    <source>
        <dbReference type="PROSITE" id="PS51819"/>
    </source>
</evidence>
<dbReference type="CDD" id="cd07251">
    <property type="entry name" value="VOC_like"/>
    <property type="match status" value="1"/>
</dbReference>
<dbReference type="PROSITE" id="PS51819">
    <property type="entry name" value="VOC"/>
    <property type="match status" value="1"/>
</dbReference>
<protein>
    <recommendedName>
        <fullName evidence="1">VOC domain-containing protein</fullName>
    </recommendedName>
</protein>
<name>A0A212JFQ0_9BACT</name>
<gene>
    <name evidence="2" type="ORF">KL86DYS2_11384</name>
</gene>
<dbReference type="Pfam" id="PF00903">
    <property type="entry name" value="Glyoxalase"/>
    <property type="match status" value="1"/>
</dbReference>
<feature type="domain" description="VOC" evidence="1">
    <location>
        <begin position="3"/>
        <end position="129"/>
    </location>
</feature>
<organism evidence="2">
    <name type="scientific">uncultured Dysgonomonas sp</name>
    <dbReference type="NCBI Taxonomy" id="206096"/>
    <lineage>
        <taxon>Bacteria</taxon>
        <taxon>Pseudomonadati</taxon>
        <taxon>Bacteroidota</taxon>
        <taxon>Bacteroidia</taxon>
        <taxon>Bacteroidales</taxon>
        <taxon>Dysgonomonadaceae</taxon>
        <taxon>Dysgonomonas</taxon>
        <taxon>environmental samples</taxon>
    </lineage>
</organism>
<reference evidence="2" key="1">
    <citation type="submission" date="2016-04" db="EMBL/GenBank/DDBJ databases">
        <authorList>
            <person name="Evans L.H."/>
            <person name="Alamgir A."/>
            <person name="Owens N."/>
            <person name="Weber N.D."/>
            <person name="Virtaneva K."/>
            <person name="Barbian K."/>
            <person name="Babar A."/>
            <person name="Rosenke K."/>
        </authorList>
    </citation>
    <scope>NUCLEOTIDE SEQUENCE</scope>
    <source>
        <strain evidence="2">86-2</strain>
    </source>
</reference>